<dbReference type="OMA" id="MANTHQS"/>
<dbReference type="PANTHER" id="PTHR11972">
    <property type="entry name" value="NADPH OXIDASE"/>
    <property type="match status" value="1"/>
</dbReference>
<dbReference type="Gene3D" id="3.40.50.80">
    <property type="entry name" value="Nucleotide-binding domain of ferredoxin-NADP reductase (FNR) module"/>
    <property type="match status" value="1"/>
</dbReference>
<reference evidence="3 4" key="1">
    <citation type="journal article" date="2011" name="Science">
        <title>The Selaginella genome identifies genetic changes associated with the evolution of vascular plants.</title>
        <authorList>
            <person name="Banks J.A."/>
            <person name="Nishiyama T."/>
            <person name="Hasebe M."/>
            <person name="Bowman J.L."/>
            <person name="Gribskov M."/>
            <person name="dePamphilis C."/>
            <person name="Albert V.A."/>
            <person name="Aono N."/>
            <person name="Aoyama T."/>
            <person name="Ambrose B.A."/>
            <person name="Ashton N.W."/>
            <person name="Axtell M.J."/>
            <person name="Barker E."/>
            <person name="Barker M.S."/>
            <person name="Bennetzen J.L."/>
            <person name="Bonawitz N.D."/>
            <person name="Chapple C."/>
            <person name="Cheng C."/>
            <person name="Correa L.G."/>
            <person name="Dacre M."/>
            <person name="DeBarry J."/>
            <person name="Dreyer I."/>
            <person name="Elias M."/>
            <person name="Engstrom E.M."/>
            <person name="Estelle M."/>
            <person name="Feng L."/>
            <person name="Finet C."/>
            <person name="Floyd S.K."/>
            <person name="Frommer W.B."/>
            <person name="Fujita T."/>
            <person name="Gramzow L."/>
            <person name="Gutensohn M."/>
            <person name="Harholt J."/>
            <person name="Hattori M."/>
            <person name="Heyl A."/>
            <person name="Hirai T."/>
            <person name="Hiwatashi Y."/>
            <person name="Ishikawa M."/>
            <person name="Iwata M."/>
            <person name="Karol K.G."/>
            <person name="Koehler B."/>
            <person name="Kolukisaoglu U."/>
            <person name="Kubo M."/>
            <person name="Kurata T."/>
            <person name="Lalonde S."/>
            <person name="Li K."/>
            <person name="Li Y."/>
            <person name="Litt A."/>
            <person name="Lyons E."/>
            <person name="Manning G."/>
            <person name="Maruyama T."/>
            <person name="Michael T.P."/>
            <person name="Mikami K."/>
            <person name="Miyazaki S."/>
            <person name="Morinaga S."/>
            <person name="Murata T."/>
            <person name="Mueller-Roeber B."/>
            <person name="Nelson D.R."/>
            <person name="Obara M."/>
            <person name="Oguri Y."/>
            <person name="Olmstead R.G."/>
            <person name="Onodera N."/>
            <person name="Petersen B.L."/>
            <person name="Pils B."/>
            <person name="Prigge M."/>
            <person name="Rensing S.A."/>
            <person name="Riano-Pachon D.M."/>
            <person name="Roberts A.W."/>
            <person name="Sato Y."/>
            <person name="Scheller H.V."/>
            <person name="Schulz B."/>
            <person name="Schulz C."/>
            <person name="Shakirov E.V."/>
            <person name="Shibagaki N."/>
            <person name="Shinohara N."/>
            <person name="Shippen D.E."/>
            <person name="Soerensen I."/>
            <person name="Sotooka R."/>
            <person name="Sugimoto N."/>
            <person name="Sugita M."/>
            <person name="Sumikawa N."/>
            <person name="Tanurdzic M."/>
            <person name="Theissen G."/>
            <person name="Ulvskov P."/>
            <person name="Wakazuki S."/>
            <person name="Weng J.K."/>
            <person name="Willats W.W."/>
            <person name="Wipf D."/>
            <person name="Wolf P.G."/>
            <person name="Yang L."/>
            <person name="Zimmer A.D."/>
            <person name="Zhu Q."/>
            <person name="Mitros T."/>
            <person name="Hellsten U."/>
            <person name="Loque D."/>
            <person name="Otillar R."/>
            <person name="Salamov A."/>
            <person name="Schmutz J."/>
            <person name="Shapiro H."/>
            <person name="Lindquist E."/>
            <person name="Lucas S."/>
            <person name="Rokhsar D."/>
            <person name="Grigoriev I.V."/>
        </authorList>
    </citation>
    <scope>NUCLEOTIDE SEQUENCE [LARGE SCALE GENOMIC DNA]</scope>
</reference>
<accession>D8RZ24</accession>
<dbReference type="eggNOG" id="KOG0039">
    <property type="taxonomic scope" value="Eukaryota"/>
</dbReference>
<dbReference type="InterPro" id="IPR013121">
    <property type="entry name" value="Fe_red_NAD-bd_6"/>
</dbReference>
<protein>
    <recommendedName>
        <fullName evidence="2">Ferric reductase NAD binding domain-containing protein</fullName>
    </recommendedName>
</protein>
<dbReference type="InParanoid" id="D8RZ24"/>
<dbReference type="KEGG" id="smo:SELMODRAFT_39103"/>
<organism evidence="4">
    <name type="scientific">Selaginella moellendorffii</name>
    <name type="common">Spikemoss</name>
    <dbReference type="NCBI Taxonomy" id="88036"/>
    <lineage>
        <taxon>Eukaryota</taxon>
        <taxon>Viridiplantae</taxon>
        <taxon>Streptophyta</taxon>
        <taxon>Embryophyta</taxon>
        <taxon>Tracheophyta</taxon>
        <taxon>Lycopodiopsida</taxon>
        <taxon>Selaginellales</taxon>
        <taxon>Selaginellaceae</taxon>
        <taxon>Selaginella</taxon>
    </lineage>
</organism>
<dbReference type="Gramene" id="EFJ22534">
    <property type="protein sequence ID" value="EFJ22534"/>
    <property type="gene ID" value="SELMODRAFT_39103"/>
</dbReference>
<gene>
    <name evidence="3" type="ORF">SELMODRAFT_39103</name>
</gene>
<evidence type="ECO:0000313" key="3">
    <source>
        <dbReference type="EMBL" id="EFJ22534.1"/>
    </source>
</evidence>
<dbReference type="AlphaFoldDB" id="D8RZ24"/>
<dbReference type="HOGENOM" id="CLU_2519307_0_0_1"/>
<feature type="domain" description="Ferric reductase NAD binding" evidence="2">
    <location>
        <begin position="1"/>
        <end position="84"/>
    </location>
</feature>
<dbReference type="InterPro" id="IPR039261">
    <property type="entry name" value="FNR_nucleotide-bd"/>
</dbReference>
<dbReference type="Proteomes" id="UP000001514">
    <property type="component" value="Unassembled WGS sequence"/>
</dbReference>
<evidence type="ECO:0000313" key="4">
    <source>
        <dbReference type="Proteomes" id="UP000001514"/>
    </source>
</evidence>
<dbReference type="Pfam" id="PF08030">
    <property type="entry name" value="NAD_binding_6"/>
    <property type="match status" value="1"/>
</dbReference>
<name>D8RZ24_SELML</name>
<dbReference type="EMBL" id="GL377595">
    <property type="protein sequence ID" value="EFJ22534.1"/>
    <property type="molecule type" value="Genomic_DNA"/>
</dbReference>
<proteinExistence type="predicted"/>
<keyword evidence="4" id="KW-1185">Reference proteome</keyword>
<sequence>FQGAMNEVSQLDHKALIEMHNYLTSAYEEGDARSMLIGVIQALHHALSGVDIVSHTSIVQTHFGRPNWRKVFARLASIHPGASCG</sequence>
<dbReference type="PANTHER" id="PTHR11972:SF153">
    <property type="entry name" value="SUPEROXIDE-GENERATING NADPH OXIDASE HEAVY CHAIN SUBUNIT A"/>
    <property type="match status" value="1"/>
</dbReference>
<feature type="non-terminal residue" evidence="3">
    <location>
        <position position="1"/>
    </location>
</feature>
<evidence type="ECO:0000256" key="1">
    <source>
        <dbReference type="ARBA" id="ARBA00023002"/>
    </source>
</evidence>
<dbReference type="InterPro" id="IPR050369">
    <property type="entry name" value="RBOH/FRE"/>
</dbReference>
<evidence type="ECO:0000259" key="2">
    <source>
        <dbReference type="Pfam" id="PF08030"/>
    </source>
</evidence>
<dbReference type="GO" id="GO:0016491">
    <property type="term" value="F:oxidoreductase activity"/>
    <property type="evidence" value="ECO:0007669"/>
    <property type="project" value="UniProtKB-KW"/>
</dbReference>
<feature type="non-terminal residue" evidence="3">
    <location>
        <position position="85"/>
    </location>
</feature>
<keyword evidence="1" id="KW-0560">Oxidoreductase</keyword>